<name>A0A5C6UM13_9SPHN</name>
<keyword evidence="6" id="KW-0969">Cilium</keyword>
<dbReference type="Proteomes" id="UP000321250">
    <property type="component" value="Unassembled WGS sequence"/>
</dbReference>
<keyword evidence="6" id="KW-0282">Flagellum</keyword>
<feature type="region of interest" description="Disordered" evidence="4">
    <location>
        <begin position="183"/>
        <end position="204"/>
    </location>
</feature>
<dbReference type="GO" id="GO:0009424">
    <property type="term" value="C:bacterial-type flagellum hook"/>
    <property type="evidence" value="ECO:0007669"/>
    <property type="project" value="InterPro"/>
</dbReference>
<feature type="compositionally biased region" description="Basic and acidic residues" evidence="4">
    <location>
        <begin position="183"/>
        <end position="194"/>
    </location>
</feature>
<evidence type="ECO:0000313" key="6">
    <source>
        <dbReference type="EMBL" id="TXC72435.1"/>
    </source>
</evidence>
<accession>A0A5C6UM13</accession>
<dbReference type="PRINTS" id="PR01007">
    <property type="entry name" value="FLGHOOKFLIK"/>
</dbReference>
<feature type="compositionally biased region" description="Pro residues" evidence="4">
    <location>
        <begin position="81"/>
        <end position="99"/>
    </location>
</feature>
<feature type="region of interest" description="Disordered" evidence="4">
    <location>
        <begin position="307"/>
        <end position="351"/>
    </location>
</feature>
<dbReference type="InterPro" id="IPR001635">
    <property type="entry name" value="Flag_hook_Flik"/>
</dbReference>
<comment type="similarity">
    <text evidence="2">Belongs to the FliK family.</text>
</comment>
<evidence type="ECO:0000256" key="2">
    <source>
        <dbReference type="ARBA" id="ARBA00009149"/>
    </source>
</evidence>
<keyword evidence="6" id="KW-0966">Cell projection</keyword>
<evidence type="ECO:0000256" key="4">
    <source>
        <dbReference type="SAM" id="MobiDB-lite"/>
    </source>
</evidence>
<dbReference type="OrthoDB" id="7586319at2"/>
<dbReference type="Gene3D" id="3.30.750.140">
    <property type="match status" value="1"/>
</dbReference>
<dbReference type="EMBL" id="VOQR01000001">
    <property type="protein sequence ID" value="TXC72435.1"/>
    <property type="molecule type" value="Genomic_DNA"/>
</dbReference>
<dbReference type="InterPro" id="IPR021136">
    <property type="entry name" value="Flagellar_hook_control-like_C"/>
</dbReference>
<dbReference type="GO" id="GO:0044780">
    <property type="term" value="P:bacterial-type flagellum assembly"/>
    <property type="evidence" value="ECO:0007669"/>
    <property type="project" value="InterPro"/>
</dbReference>
<dbReference type="CDD" id="cd17470">
    <property type="entry name" value="T3SS_Flik_C"/>
    <property type="match status" value="1"/>
</dbReference>
<sequence length="351" mass="35802">MIQSATVSRSPAPPERTADTRRGTGAGSFQQSLAAFLDAGTDEPEPAVPTGAGNDDPAADGKPLPDQPSPPPLAWLAQLPPVAPGPLPVAETPAPPPPVAAPALVPAAAPTLVAPMLELVPATPKDAPATDVVETSDAPVADAPLPETKVDTFALPAVPDPAPRGAAPAAEVFGAAIRAAVGKDDDATPRRDVADAGPPSIGAVGLEPQRHAVLATGDVQQAPLDTRQGDFAHQMIDRIEQLRDDANANDTRIRLIPDALGRIDVTMRRDGDAVHVHFAAEQAATRAMLADAQPQLADIAASRGLTLGQTSVGSDGGAQQRPQTPPPIPTWQPQRAATPATAAATSDIRIA</sequence>
<gene>
    <name evidence="6" type="ORF">FSB78_16885</name>
</gene>
<reference evidence="6 7" key="1">
    <citation type="journal article" date="2013" name="Antonie Van Leeuwenhoek">
        <title>Sphingomonas ginsenosidivorax sp. nov., with the ability to transform ginsenosides.</title>
        <authorList>
            <person name="Jin X.F."/>
            <person name="Kim J.K."/>
            <person name="Liu Q.M."/>
            <person name="Kang M.S."/>
            <person name="He D."/>
            <person name="Jin F.X."/>
            <person name="Kim S.C."/>
            <person name="Im W.T."/>
        </authorList>
    </citation>
    <scope>NUCLEOTIDE SEQUENCE [LARGE SCALE GENOMIC DNA]</scope>
    <source>
        <strain evidence="6 7">KHI67</strain>
    </source>
</reference>
<proteinExistence type="inferred from homology"/>
<comment type="caution">
    <text evidence="6">The sequence shown here is derived from an EMBL/GenBank/DDBJ whole genome shotgun (WGS) entry which is preliminary data.</text>
</comment>
<feature type="region of interest" description="Disordered" evidence="4">
    <location>
        <begin position="1"/>
        <end position="99"/>
    </location>
</feature>
<keyword evidence="3" id="KW-1005">Bacterial flagellum biogenesis</keyword>
<keyword evidence="7" id="KW-1185">Reference proteome</keyword>
<evidence type="ECO:0000313" key="7">
    <source>
        <dbReference type="Proteomes" id="UP000321250"/>
    </source>
</evidence>
<evidence type="ECO:0000256" key="1">
    <source>
        <dbReference type="ARBA" id="ARBA00003944"/>
    </source>
</evidence>
<organism evidence="6 7">
    <name type="scientific">Sphingomonas ginsenosidivorax</name>
    <dbReference type="NCBI Taxonomy" id="862135"/>
    <lineage>
        <taxon>Bacteria</taxon>
        <taxon>Pseudomonadati</taxon>
        <taxon>Pseudomonadota</taxon>
        <taxon>Alphaproteobacteria</taxon>
        <taxon>Sphingomonadales</taxon>
        <taxon>Sphingomonadaceae</taxon>
        <taxon>Sphingomonas</taxon>
    </lineage>
</organism>
<dbReference type="Pfam" id="PF02120">
    <property type="entry name" value="Flg_hook"/>
    <property type="match status" value="1"/>
</dbReference>
<dbReference type="AlphaFoldDB" id="A0A5C6UM13"/>
<protein>
    <submittedName>
        <fullName evidence="6">Flagellar hook-length control protein FliK</fullName>
    </submittedName>
</protein>
<dbReference type="InterPro" id="IPR038610">
    <property type="entry name" value="FliK-like_C_sf"/>
</dbReference>
<dbReference type="PANTHER" id="PTHR37533">
    <property type="entry name" value="FLAGELLAR HOOK-LENGTH CONTROL PROTEIN"/>
    <property type="match status" value="1"/>
</dbReference>
<feature type="domain" description="Flagellar hook-length control protein-like C-terminal" evidence="5">
    <location>
        <begin position="241"/>
        <end position="320"/>
    </location>
</feature>
<dbReference type="InterPro" id="IPR052563">
    <property type="entry name" value="FliK"/>
</dbReference>
<evidence type="ECO:0000259" key="5">
    <source>
        <dbReference type="Pfam" id="PF02120"/>
    </source>
</evidence>
<evidence type="ECO:0000256" key="3">
    <source>
        <dbReference type="ARBA" id="ARBA00022795"/>
    </source>
</evidence>
<dbReference type="RefSeq" id="WP_147083709.1">
    <property type="nucleotide sequence ID" value="NZ_VOQR01000001.1"/>
</dbReference>
<comment type="function">
    <text evidence="1">Controls the length of the flagellar hook.</text>
</comment>
<dbReference type="PANTHER" id="PTHR37533:SF2">
    <property type="entry name" value="FLAGELLAR HOOK-LENGTH CONTROL PROTEIN"/>
    <property type="match status" value="1"/>
</dbReference>
<feature type="compositionally biased region" description="Low complexity" evidence="4">
    <location>
        <begin position="331"/>
        <end position="345"/>
    </location>
</feature>